<feature type="compositionally biased region" description="Polar residues" evidence="2">
    <location>
        <begin position="1083"/>
        <end position="1096"/>
    </location>
</feature>
<organism evidence="3">
    <name type="scientific">Tetraselmis sp. GSL018</name>
    <dbReference type="NCBI Taxonomy" id="582737"/>
    <lineage>
        <taxon>Eukaryota</taxon>
        <taxon>Viridiplantae</taxon>
        <taxon>Chlorophyta</taxon>
        <taxon>core chlorophytes</taxon>
        <taxon>Chlorodendrophyceae</taxon>
        <taxon>Chlorodendrales</taxon>
        <taxon>Chlorodendraceae</taxon>
        <taxon>Tetraselmis</taxon>
    </lineage>
</organism>
<proteinExistence type="predicted"/>
<feature type="repeat" description="ARM" evidence="1">
    <location>
        <begin position="826"/>
        <end position="869"/>
    </location>
</feature>
<dbReference type="Gene3D" id="1.25.10.10">
    <property type="entry name" value="Leucine-rich Repeat Variant"/>
    <property type="match status" value="4"/>
</dbReference>
<feature type="repeat" description="ARM" evidence="1">
    <location>
        <begin position="690"/>
        <end position="731"/>
    </location>
</feature>
<reference evidence="3" key="1">
    <citation type="submission" date="2014-05" db="EMBL/GenBank/DDBJ databases">
        <title>The transcriptome of the halophilic microalga Tetraselmis sp. GSL018 isolated from the Great Salt Lake, Utah.</title>
        <authorList>
            <person name="Jinkerson R.E."/>
            <person name="D'Adamo S."/>
            <person name="Posewitz M.C."/>
        </authorList>
    </citation>
    <scope>NUCLEOTIDE SEQUENCE</scope>
    <source>
        <strain evidence="3">GSL018</strain>
    </source>
</reference>
<dbReference type="Pfam" id="PF00514">
    <property type="entry name" value="Arm"/>
    <property type="match status" value="2"/>
</dbReference>
<dbReference type="PROSITE" id="PS50176">
    <property type="entry name" value="ARM_REPEAT"/>
    <property type="match status" value="5"/>
</dbReference>
<feature type="region of interest" description="Disordered" evidence="2">
    <location>
        <begin position="1076"/>
        <end position="1103"/>
    </location>
</feature>
<accession>A0A061RHQ0</accession>
<evidence type="ECO:0008006" key="4">
    <source>
        <dbReference type="Google" id="ProtNLM"/>
    </source>
</evidence>
<dbReference type="PANTHER" id="PTHR46043:SF13">
    <property type="entry name" value="ARM REPEAT SUPERFAMILY PROTEIN"/>
    <property type="match status" value="1"/>
</dbReference>
<dbReference type="SUPFAM" id="SSF48371">
    <property type="entry name" value="ARM repeat"/>
    <property type="match status" value="3"/>
</dbReference>
<protein>
    <recommendedName>
        <fullName evidence="4">Vacuolar protein 8</fullName>
    </recommendedName>
</protein>
<dbReference type="EMBL" id="GBEZ01016044">
    <property type="protein sequence ID" value="JAC70170.1"/>
    <property type="molecule type" value="Transcribed_RNA"/>
</dbReference>
<evidence type="ECO:0000256" key="2">
    <source>
        <dbReference type="SAM" id="MobiDB-lite"/>
    </source>
</evidence>
<dbReference type="InterPro" id="IPR016024">
    <property type="entry name" value="ARM-type_fold"/>
</dbReference>
<feature type="repeat" description="ARM" evidence="1">
    <location>
        <begin position="785"/>
        <end position="827"/>
    </location>
</feature>
<feature type="repeat" description="ARM" evidence="1">
    <location>
        <begin position="327"/>
        <end position="372"/>
    </location>
</feature>
<gene>
    <name evidence="3" type="ORF">TSPGSL018_4744</name>
</gene>
<dbReference type="AlphaFoldDB" id="A0A061RHQ0"/>
<evidence type="ECO:0000313" key="3">
    <source>
        <dbReference type="EMBL" id="JAC70170.1"/>
    </source>
</evidence>
<evidence type="ECO:0000256" key="1">
    <source>
        <dbReference type="PROSITE-ProRule" id="PRU00259"/>
    </source>
</evidence>
<dbReference type="InterPro" id="IPR011989">
    <property type="entry name" value="ARM-like"/>
</dbReference>
<dbReference type="InterPro" id="IPR000225">
    <property type="entry name" value="Armadillo"/>
</dbReference>
<sequence>MEAFALEGEHLEGAEGSWQPAVADNRTLETQVRALRLQLGLVAESLRREEGYSAAIVGLLWSDEEHSIEIAGMIARSAARFREQAQAAEWQEAAAPPWRHGQLPERAEALHPRMGSKEIAGALVAMLASDNVERSAGAAWCLADLIQIGEGPSQDCVDAGCIPPLLTLVKSGAGPAREAAAMSLEILSRDTDLHPVLVEAKCISAVTQALLAEGEAGKTALTRLLERFSRSEDFQESIVTAGGIAAAVQLLEDGKPQEQQLAAQVVGRLAEVDNLRDMLLQAPEVVPSLVSIVEDGHQRDEARTVALEALDHLVSAEVGQEAAQEAGAVPALLELVRARLSGSEELPLSALRVLNRMCQDSEMAEQVLEDGGLDILMELLVMKDADLECHEVAAQVLDQLIGGDEARSLAGKPDLLELVVTALRMSRLPSGQAALIHTIRSQVQKEEPARVVMHSGLAVCLSSILTAYKSDPSQWQVERAFSHGVEVEGRGMLHVEAVRMACKCVAELALHKGLVGGLHEGGVTGPLISLLRDSRVEDIHVHAAIALERMVLSQRDNSIVHDIATMGAAQGMFELLQHGSGGLPIKVALTAIRHMALHRANLQLMGEIKGGIELLVDLVASGNDLEKELAARALWNMAFLDSNHQRIAKGLTAMISLLESGTTGAKQAAAKALSILAVDDQYSQRLVAGGCIEPLVRMLNGSIGETEAAAGALANIAYDEESRRAIAQIGAIDPLMRAVSTTARETEEEGEEPSGLRSSLVEMACQCLENLAFSDELRPAIATRQGIPALLAVVRHGSTSGKIAALGTITNLATNDQRRLQIFEAGGIDTIVEALRASRTCNMKEASAKALWNLSYCDGNRAAIAEAGGIELLVEVITRGTIGRHAAARALWNLAYTLPNRRRIAAAGAVQPLVALLRSDNAKEQEAATKALVNLTLDEDIRAEISSAGAIQPLGHLLTSGSPTQRAAAARALTNLAMHSRNRADMEATGVVLPGLVRMLMPASQSMSASEQKEVRAGHVAAAKALRNIVADEAPRQAARDEGVVVALQALMVDENTENETKECILRVLEAMGEVAKQKRRNLSSPTIADKSSSSLAHLADKE</sequence>
<dbReference type="PANTHER" id="PTHR46043">
    <property type="entry name" value="ARM REPEAT SUPERFAMILY PROTEIN"/>
    <property type="match status" value="1"/>
</dbReference>
<name>A0A061RHQ0_9CHLO</name>
<feature type="repeat" description="ARM" evidence="1">
    <location>
        <begin position="908"/>
        <end position="950"/>
    </location>
</feature>
<dbReference type="SMART" id="SM00185">
    <property type="entry name" value="ARM"/>
    <property type="match status" value="15"/>
</dbReference>